<dbReference type="AlphaFoldDB" id="A0AAE3H5F1"/>
<feature type="transmembrane region" description="Helical" evidence="1">
    <location>
        <begin position="6"/>
        <end position="27"/>
    </location>
</feature>
<proteinExistence type="predicted"/>
<keyword evidence="3" id="KW-1185">Reference proteome</keyword>
<gene>
    <name evidence="2" type="ORF">EGI31_15365</name>
</gene>
<reference evidence="2 3" key="1">
    <citation type="submission" date="2018-11" db="EMBL/GenBank/DDBJ databases">
        <title>Novel bacteria species description.</title>
        <authorList>
            <person name="Han J.-H."/>
        </authorList>
    </citation>
    <scope>NUCLEOTIDE SEQUENCE [LARGE SCALE GENOMIC DNA]</scope>
    <source>
        <strain evidence="2 3">KCTC23259</strain>
    </source>
</reference>
<protein>
    <submittedName>
        <fullName evidence="2">Uncharacterized protein</fullName>
    </submittedName>
</protein>
<evidence type="ECO:0000313" key="2">
    <source>
        <dbReference type="EMBL" id="MCP9764324.1"/>
    </source>
</evidence>
<keyword evidence="1" id="KW-0472">Membrane</keyword>
<dbReference type="RefSeq" id="WP_255038009.1">
    <property type="nucleotide sequence ID" value="NZ_RJUF01000162.1"/>
</dbReference>
<keyword evidence="1" id="KW-0812">Transmembrane</keyword>
<dbReference type="Proteomes" id="UP001204144">
    <property type="component" value="Unassembled WGS sequence"/>
</dbReference>
<name>A0AAE3H5F1_9BACT</name>
<accession>A0AAE3H5F1</accession>
<evidence type="ECO:0000256" key="1">
    <source>
        <dbReference type="SAM" id="Phobius"/>
    </source>
</evidence>
<evidence type="ECO:0000313" key="3">
    <source>
        <dbReference type="Proteomes" id="UP001204144"/>
    </source>
</evidence>
<dbReference type="EMBL" id="RJUF01000162">
    <property type="protein sequence ID" value="MCP9764324.1"/>
    <property type="molecule type" value="Genomic_DNA"/>
</dbReference>
<comment type="caution">
    <text evidence="2">The sequence shown here is derived from an EMBL/GenBank/DDBJ whole genome shotgun (WGS) entry which is preliminary data.</text>
</comment>
<sequence>MNKWKVAFWVCFTTLILVLALGLYSIIDQGVTLTYMKDGYKDTENDLNSLTKIINETDLSKEQIQQSLTKHKLFEYMDFKSDTVSLDRITLLFKDNKLNKITKQW</sequence>
<organism evidence="2 3">
    <name type="scientific">Lacihabitans soyangensis</name>
    <dbReference type="NCBI Taxonomy" id="869394"/>
    <lineage>
        <taxon>Bacteria</taxon>
        <taxon>Pseudomonadati</taxon>
        <taxon>Bacteroidota</taxon>
        <taxon>Cytophagia</taxon>
        <taxon>Cytophagales</taxon>
        <taxon>Leadbetterellaceae</taxon>
        <taxon>Lacihabitans</taxon>
    </lineage>
</organism>
<keyword evidence="1" id="KW-1133">Transmembrane helix</keyword>